<evidence type="ECO:0000259" key="5">
    <source>
        <dbReference type="PROSITE" id="PS51203"/>
    </source>
</evidence>
<dbReference type="InterPro" id="IPR008978">
    <property type="entry name" value="HSP20-like_chaperone"/>
</dbReference>
<evidence type="ECO:0000256" key="3">
    <source>
        <dbReference type="ARBA" id="ARBA00022833"/>
    </source>
</evidence>
<feature type="domain" description="CHORD" evidence="6">
    <location>
        <begin position="133"/>
        <end position="198"/>
    </location>
</feature>
<dbReference type="OrthoDB" id="1898560at2759"/>
<name>A0A165IFK5_EXIGL</name>
<dbReference type="PROSITE" id="PS51401">
    <property type="entry name" value="CHORD"/>
    <property type="match status" value="2"/>
</dbReference>
<dbReference type="InterPro" id="IPR007052">
    <property type="entry name" value="CS_dom"/>
</dbReference>
<feature type="domain" description="CS" evidence="5">
    <location>
        <begin position="216"/>
        <end position="305"/>
    </location>
</feature>
<feature type="compositionally biased region" description="Pro residues" evidence="4">
    <location>
        <begin position="97"/>
        <end position="112"/>
    </location>
</feature>
<keyword evidence="3" id="KW-0862">Zinc</keyword>
<dbReference type="Pfam" id="PF04969">
    <property type="entry name" value="CS"/>
    <property type="match status" value="1"/>
</dbReference>
<feature type="region of interest" description="Disordered" evidence="4">
    <location>
        <begin position="65"/>
        <end position="114"/>
    </location>
</feature>
<dbReference type="CDD" id="cd06466">
    <property type="entry name" value="p23_CS_SGT1_like"/>
    <property type="match status" value="1"/>
</dbReference>
<dbReference type="Pfam" id="PF04968">
    <property type="entry name" value="CHORD"/>
    <property type="match status" value="2"/>
</dbReference>
<sequence length="342" mass="37125">MKCSRNGCGQEFDPASNPEGSCTFHSGGPVFHEGLKSWSCCAETNKPVLDFESFLALPGCTTGAHTAEAPKAEPARSTGISNYKDPAPAPTNADSAPAPPPPPPTIPPPQPKPVVYVEEPDDLTVPVAPGTQCLRTGCKKTFISDEASRLGDGPEAECQYHPAPPLFREGSKGYMCCKRKVLEFEEFLKIEGCKKGRHMFVKKKAPAANGEAVEELVTCRVDYYQTPGQVHASVFAKKADKEKTKIQLLEDKVELDISLPDSKRFVRTLNLYGPIKPESSSITFYGTKIELLLTKQDNRSWNSLEKTEQDVGHITFGVSGRTGTIGGKALVLDENNKLRSAA</sequence>
<dbReference type="AlphaFoldDB" id="A0A165IFK5"/>
<dbReference type="PANTHER" id="PTHR46983">
    <property type="entry name" value="CYSTEINE AND HISTIDINE-RICH DOMAIN-CONTAINING PROTEIN 1"/>
    <property type="match status" value="1"/>
</dbReference>
<keyword evidence="2" id="KW-0677">Repeat</keyword>
<dbReference type="GO" id="GO:0046872">
    <property type="term" value="F:metal ion binding"/>
    <property type="evidence" value="ECO:0007669"/>
    <property type="project" value="UniProtKB-KW"/>
</dbReference>
<dbReference type="PROSITE" id="PS51203">
    <property type="entry name" value="CS"/>
    <property type="match status" value="1"/>
</dbReference>
<keyword evidence="8" id="KW-1185">Reference proteome</keyword>
<gene>
    <name evidence="7" type="ORF">EXIGLDRAFT_740127</name>
</gene>
<evidence type="ECO:0000313" key="7">
    <source>
        <dbReference type="EMBL" id="KZV93335.1"/>
    </source>
</evidence>
<dbReference type="SUPFAM" id="SSF49764">
    <property type="entry name" value="HSP20-like chaperones"/>
    <property type="match status" value="1"/>
</dbReference>
<protein>
    <submittedName>
        <fullName evidence="7">Chord-domain-containing protein</fullName>
    </submittedName>
</protein>
<dbReference type="InParanoid" id="A0A165IFK5"/>
<reference evidence="7 8" key="1">
    <citation type="journal article" date="2016" name="Mol. Biol. Evol.">
        <title>Comparative Genomics of Early-Diverging Mushroom-Forming Fungi Provides Insights into the Origins of Lignocellulose Decay Capabilities.</title>
        <authorList>
            <person name="Nagy L.G."/>
            <person name="Riley R."/>
            <person name="Tritt A."/>
            <person name="Adam C."/>
            <person name="Daum C."/>
            <person name="Floudas D."/>
            <person name="Sun H."/>
            <person name="Yadav J.S."/>
            <person name="Pangilinan J."/>
            <person name="Larsson K.H."/>
            <person name="Matsuura K."/>
            <person name="Barry K."/>
            <person name="Labutti K."/>
            <person name="Kuo R."/>
            <person name="Ohm R.A."/>
            <person name="Bhattacharya S.S."/>
            <person name="Shirouzu T."/>
            <person name="Yoshinaga Y."/>
            <person name="Martin F.M."/>
            <person name="Grigoriev I.V."/>
            <person name="Hibbett D.S."/>
        </authorList>
    </citation>
    <scope>NUCLEOTIDE SEQUENCE [LARGE SCALE GENOMIC DNA]</scope>
    <source>
        <strain evidence="7 8">HHB12029</strain>
    </source>
</reference>
<evidence type="ECO:0000256" key="2">
    <source>
        <dbReference type="ARBA" id="ARBA00022737"/>
    </source>
</evidence>
<dbReference type="InterPro" id="IPR007051">
    <property type="entry name" value="CHORD_dom"/>
</dbReference>
<feature type="domain" description="CHORD" evidence="6">
    <location>
        <begin position="3"/>
        <end position="65"/>
    </location>
</feature>
<dbReference type="Proteomes" id="UP000077266">
    <property type="component" value="Unassembled WGS sequence"/>
</dbReference>
<dbReference type="InterPro" id="IPR039790">
    <property type="entry name" value="CHRD1"/>
</dbReference>
<keyword evidence="1" id="KW-0479">Metal-binding</keyword>
<evidence type="ECO:0000259" key="6">
    <source>
        <dbReference type="PROSITE" id="PS51401"/>
    </source>
</evidence>
<proteinExistence type="predicted"/>
<evidence type="ECO:0000256" key="4">
    <source>
        <dbReference type="SAM" id="MobiDB-lite"/>
    </source>
</evidence>
<dbReference type="Gene3D" id="4.10.1130.20">
    <property type="match status" value="2"/>
</dbReference>
<evidence type="ECO:0000256" key="1">
    <source>
        <dbReference type="ARBA" id="ARBA00022723"/>
    </source>
</evidence>
<dbReference type="PANTHER" id="PTHR46983:SF3">
    <property type="entry name" value="CHPADIPLOID STATE MAINTENANCE PROTEIN CHPA"/>
    <property type="match status" value="1"/>
</dbReference>
<dbReference type="Gene3D" id="2.60.40.790">
    <property type="match status" value="1"/>
</dbReference>
<dbReference type="STRING" id="1314781.A0A165IFK5"/>
<dbReference type="EMBL" id="KV425991">
    <property type="protein sequence ID" value="KZV93335.1"/>
    <property type="molecule type" value="Genomic_DNA"/>
</dbReference>
<accession>A0A165IFK5</accession>
<evidence type="ECO:0000313" key="8">
    <source>
        <dbReference type="Proteomes" id="UP000077266"/>
    </source>
</evidence>
<organism evidence="7 8">
    <name type="scientific">Exidia glandulosa HHB12029</name>
    <dbReference type="NCBI Taxonomy" id="1314781"/>
    <lineage>
        <taxon>Eukaryota</taxon>
        <taxon>Fungi</taxon>
        <taxon>Dikarya</taxon>
        <taxon>Basidiomycota</taxon>
        <taxon>Agaricomycotina</taxon>
        <taxon>Agaricomycetes</taxon>
        <taxon>Auriculariales</taxon>
        <taxon>Exidiaceae</taxon>
        <taxon>Exidia</taxon>
    </lineage>
</organism>